<evidence type="ECO:0000313" key="2">
    <source>
        <dbReference type="EMBL" id="KAF5325976.1"/>
    </source>
</evidence>
<accession>A0A8H5F6Y7</accession>
<dbReference type="InterPro" id="IPR036291">
    <property type="entry name" value="NAD(P)-bd_dom_sf"/>
</dbReference>
<dbReference type="GO" id="GO:0016491">
    <property type="term" value="F:oxidoreductase activity"/>
    <property type="evidence" value="ECO:0007669"/>
    <property type="project" value="UniProtKB-KW"/>
</dbReference>
<evidence type="ECO:0000256" key="1">
    <source>
        <dbReference type="ARBA" id="ARBA00023002"/>
    </source>
</evidence>
<evidence type="ECO:0008006" key="4">
    <source>
        <dbReference type="Google" id="ProtNLM"/>
    </source>
</evidence>
<name>A0A8H5F6Y7_9AGAR</name>
<dbReference type="InterPro" id="IPR002347">
    <property type="entry name" value="SDR_fam"/>
</dbReference>
<dbReference type="PRINTS" id="PR00081">
    <property type="entry name" value="GDHRDH"/>
</dbReference>
<proteinExistence type="predicted"/>
<keyword evidence="3" id="KW-1185">Reference proteome</keyword>
<evidence type="ECO:0000313" key="3">
    <source>
        <dbReference type="Proteomes" id="UP000541558"/>
    </source>
</evidence>
<organism evidence="2 3">
    <name type="scientific">Ephemerocybe angulata</name>
    <dbReference type="NCBI Taxonomy" id="980116"/>
    <lineage>
        <taxon>Eukaryota</taxon>
        <taxon>Fungi</taxon>
        <taxon>Dikarya</taxon>
        <taxon>Basidiomycota</taxon>
        <taxon>Agaricomycotina</taxon>
        <taxon>Agaricomycetes</taxon>
        <taxon>Agaricomycetidae</taxon>
        <taxon>Agaricales</taxon>
        <taxon>Agaricineae</taxon>
        <taxon>Psathyrellaceae</taxon>
        <taxon>Ephemerocybe</taxon>
    </lineage>
</organism>
<protein>
    <recommendedName>
        <fullName evidence="4">Short-chain dehydrogenase</fullName>
    </recommendedName>
</protein>
<reference evidence="2 3" key="1">
    <citation type="journal article" date="2020" name="ISME J.">
        <title>Uncovering the hidden diversity of litter-decomposition mechanisms in mushroom-forming fungi.</title>
        <authorList>
            <person name="Floudas D."/>
            <person name="Bentzer J."/>
            <person name="Ahren D."/>
            <person name="Johansson T."/>
            <person name="Persson P."/>
            <person name="Tunlid A."/>
        </authorList>
    </citation>
    <scope>NUCLEOTIDE SEQUENCE [LARGE SCALE GENOMIC DNA]</scope>
    <source>
        <strain evidence="2 3">CBS 175.51</strain>
    </source>
</reference>
<comment type="caution">
    <text evidence="2">The sequence shown here is derived from an EMBL/GenBank/DDBJ whole genome shotgun (WGS) entry which is preliminary data.</text>
</comment>
<dbReference type="AlphaFoldDB" id="A0A8H5F6Y7"/>
<dbReference type="PANTHER" id="PTHR43157:SF31">
    <property type="entry name" value="PHOSPHATIDYLINOSITOL-GLYCAN BIOSYNTHESIS CLASS F PROTEIN"/>
    <property type="match status" value="1"/>
</dbReference>
<dbReference type="Proteomes" id="UP000541558">
    <property type="component" value="Unassembled WGS sequence"/>
</dbReference>
<dbReference type="EMBL" id="JAACJK010000163">
    <property type="protein sequence ID" value="KAF5325976.1"/>
    <property type="molecule type" value="Genomic_DNA"/>
</dbReference>
<dbReference type="PANTHER" id="PTHR43157">
    <property type="entry name" value="PHOSPHATIDYLINOSITOL-GLYCAN BIOSYNTHESIS CLASS F PROTEIN-RELATED"/>
    <property type="match status" value="1"/>
</dbReference>
<dbReference type="SUPFAM" id="SSF51735">
    <property type="entry name" value="NAD(P)-binding Rossmann-fold domains"/>
    <property type="match status" value="1"/>
</dbReference>
<dbReference type="OrthoDB" id="542013at2759"/>
<keyword evidence="1" id="KW-0560">Oxidoreductase</keyword>
<dbReference type="Pfam" id="PF00106">
    <property type="entry name" value="adh_short"/>
    <property type="match status" value="1"/>
</dbReference>
<sequence length="341" mass="37606">MKKGFSDFIKDQYTKLPPVATADLTGKTVVVVGANTGLGFEATKHFARMNPGKLILACRSEERGSAAVKKLKSETSYDKAELWIVDLGKFSSVVAFTDRFEKSGERLDILVANAAMGPYEYKTTSDGWEESLQVNALSLSLMSLLLAPRMVETGVKYATKPRIVIVSSDLHYMIGTNLEDVYEAKSPFRLLNSPEHCTQKLLSSGDRYSETKLLNVFFAQSLAELLKDTPVIVNSLNPGYCYSELRRSFSGVKAMVDYLMEKVLAHTTEAGSRSLVYAAVGGADDPEKLRGAYLNINTPTEPADAVIGEEGRKRQDKLWADLIAELSKVDRRIPSIIKQLS</sequence>
<gene>
    <name evidence="2" type="ORF">D9611_000444</name>
</gene>
<dbReference type="Gene3D" id="3.40.50.720">
    <property type="entry name" value="NAD(P)-binding Rossmann-like Domain"/>
    <property type="match status" value="1"/>
</dbReference>